<dbReference type="RefSeq" id="WP_204695288.1">
    <property type="nucleotide sequence ID" value="NZ_JAFBEC010000001.1"/>
</dbReference>
<accession>A0ABS2P7J9</accession>
<dbReference type="EMBL" id="JAFBEC010000001">
    <property type="protein sequence ID" value="MBM7631096.1"/>
    <property type="molecule type" value="Genomic_DNA"/>
</dbReference>
<organism evidence="1 2">
    <name type="scientific">Geomicrobium sediminis</name>
    <dbReference type="NCBI Taxonomy" id="1347788"/>
    <lineage>
        <taxon>Bacteria</taxon>
        <taxon>Bacillati</taxon>
        <taxon>Bacillota</taxon>
        <taxon>Bacilli</taxon>
        <taxon>Bacillales</taxon>
        <taxon>Geomicrobium</taxon>
    </lineage>
</organism>
<evidence type="ECO:0000313" key="1">
    <source>
        <dbReference type="EMBL" id="MBM7631096.1"/>
    </source>
</evidence>
<evidence type="ECO:0000313" key="2">
    <source>
        <dbReference type="Proteomes" id="UP000741863"/>
    </source>
</evidence>
<protein>
    <submittedName>
        <fullName evidence="1">Uncharacterized protein</fullName>
    </submittedName>
</protein>
<sequence length="138" mass="16341">MDVFLSVNNRERVIQLPVVPEGFKIDSPHNNETYNSFKWGDIKLIGTTGLKGFTLSSFFPIKDYPFLRSRDYFGWEYIEEIEEWKNRRVPIRVIVTGTPINWPMSIENFTYGPENGSGDLYYDLQLDYFPWLTRLERS</sequence>
<reference evidence="1 2" key="1">
    <citation type="submission" date="2021-01" db="EMBL/GenBank/DDBJ databases">
        <title>Genomic Encyclopedia of Type Strains, Phase IV (KMG-IV): sequencing the most valuable type-strain genomes for metagenomic binning, comparative biology and taxonomic classification.</title>
        <authorList>
            <person name="Goeker M."/>
        </authorList>
    </citation>
    <scope>NUCLEOTIDE SEQUENCE [LARGE SCALE GENOMIC DNA]</scope>
    <source>
        <strain evidence="1 2">DSM 25540</strain>
    </source>
</reference>
<comment type="caution">
    <text evidence="1">The sequence shown here is derived from an EMBL/GenBank/DDBJ whole genome shotgun (WGS) entry which is preliminary data.</text>
</comment>
<proteinExistence type="predicted"/>
<keyword evidence="2" id="KW-1185">Reference proteome</keyword>
<dbReference type="Proteomes" id="UP000741863">
    <property type="component" value="Unassembled WGS sequence"/>
</dbReference>
<gene>
    <name evidence="1" type="ORF">JOD17_000187</name>
</gene>
<name>A0ABS2P7J9_9BACL</name>